<evidence type="ECO:0000256" key="2">
    <source>
        <dbReference type="RuleBase" id="RU000682"/>
    </source>
</evidence>
<dbReference type="Pfam" id="PF00046">
    <property type="entry name" value="Homeodomain"/>
    <property type="match status" value="1"/>
</dbReference>
<dbReference type="Gene3D" id="1.10.10.60">
    <property type="entry name" value="Homeodomain-like"/>
    <property type="match status" value="1"/>
</dbReference>
<dbReference type="CDD" id="cd00086">
    <property type="entry name" value="homeodomain"/>
    <property type="match status" value="1"/>
</dbReference>
<feature type="DNA-binding region" description="Homeobox" evidence="1">
    <location>
        <begin position="22"/>
        <end position="48"/>
    </location>
</feature>
<reference evidence="5" key="1">
    <citation type="journal article" date="2011" name="Nat. Biotechnol.">
        <title>The genomic sequence of the Chinese hamster ovary (CHO)-K1 cell line.</title>
        <authorList>
            <person name="Xu X."/>
            <person name="Nagarajan H."/>
            <person name="Lewis N.E."/>
            <person name="Pan S."/>
            <person name="Cai Z."/>
            <person name="Liu X."/>
            <person name="Chen W."/>
            <person name="Xie M."/>
            <person name="Wang W."/>
            <person name="Hammond S."/>
            <person name="Andersen M.R."/>
            <person name="Neff N."/>
            <person name="Passarelli B."/>
            <person name="Koh W."/>
            <person name="Fan H.C."/>
            <person name="Wang J."/>
            <person name="Gui Y."/>
            <person name="Lee K.H."/>
            <person name="Betenbaugh M.J."/>
            <person name="Quake S.R."/>
            <person name="Famili I."/>
            <person name="Palsson B.O."/>
            <person name="Wang J."/>
        </authorList>
    </citation>
    <scope>NUCLEOTIDE SEQUENCE [LARGE SCALE GENOMIC DNA]</scope>
    <source>
        <strain evidence="5">CHO K1 cell line</strain>
    </source>
</reference>
<dbReference type="InterPro" id="IPR001356">
    <property type="entry name" value="HD"/>
</dbReference>
<dbReference type="PROSITE" id="PS50071">
    <property type="entry name" value="HOMEOBOX_2"/>
    <property type="match status" value="1"/>
</dbReference>
<dbReference type="PaxDb" id="10029-XP_007610130.1"/>
<sequence>MWSVRDGAIFYMFTQGRILEEIARSLNVPEDKVKMWFVNRRAKERKIQRRVYLENLPTGAEDFIFMTDVEDP</sequence>
<dbReference type="Proteomes" id="UP000001075">
    <property type="component" value="Unassembled WGS sequence"/>
</dbReference>
<dbReference type="InParanoid" id="G3HYW9"/>
<protein>
    <recommendedName>
        <fullName evidence="3">Homeobox domain-containing protein</fullName>
    </recommendedName>
</protein>
<dbReference type="SUPFAM" id="SSF46689">
    <property type="entry name" value="Homeodomain-like"/>
    <property type="match status" value="1"/>
</dbReference>
<dbReference type="AlphaFoldDB" id="G3HYW9"/>
<keyword evidence="1 2" id="KW-0539">Nucleus</keyword>
<proteinExistence type="predicted"/>
<dbReference type="GO" id="GO:0005634">
    <property type="term" value="C:nucleus"/>
    <property type="evidence" value="ECO:0007669"/>
    <property type="project" value="UniProtKB-SubCell"/>
</dbReference>
<comment type="subcellular location">
    <subcellularLocation>
        <location evidence="1 2">Nucleus</location>
    </subcellularLocation>
</comment>
<organism evidence="4 5">
    <name type="scientific">Cricetulus griseus</name>
    <name type="common">Chinese hamster</name>
    <name type="synonym">Cricetulus barabensis griseus</name>
    <dbReference type="NCBI Taxonomy" id="10029"/>
    <lineage>
        <taxon>Eukaryota</taxon>
        <taxon>Metazoa</taxon>
        <taxon>Chordata</taxon>
        <taxon>Craniata</taxon>
        <taxon>Vertebrata</taxon>
        <taxon>Euteleostomi</taxon>
        <taxon>Mammalia</taxon>
        <taxon>Eutheria</taxon>
        <taxon>Euarchontoglires</taxon>
        <taxon>Glires</taxon>
        <taxon>Rodentia</taxon>
        <taxon>Myomorpha</taxon>
        <taxon>Muroidea</taxon>
        <taxon>Cricetidae</taxon>
        <taxon>Cricetinae</taxon>
        <taxon>Cricetulus</taxon>
    </lineage>
</organism>
<gene>
    <name evidence="4" type="ORF">I79_016262</name>
</gene>
<evidence type="ECO:0000256" key="1">
    <source>
        <dbReference type="PROSITE-ProRule" id="PRU00108"/>
    </source>
</evidence>
<feature type="domain" description="Homeobox" evidence="3">
    <location>
        <begin position="20"/>
        <end position="47"/>
    </location>
</feature>
<dbReference type="EMBL" id="JH000949">
    <property type="protein sequence ID" value="EGW01012.1"/>
    <property type="molecule type" value="Genomic_DNA"/>
</dbReference>
<dbReference type="GO" id="GO:0003677">
    <property type="term" value="F:DNA binding"/>
    <property type="evidence" value="ECO:0007669"/>
    <property type="project" value="UniProtKB-UniRule"/>
</dbReference>
<evidence type="ECO:0000313" key="5">
    <source>
        <dbReference type="Proteomes" id="UP000001075"/>
    </source>
</evidence>
<dbReference type="eggNOG" id="KOG0486">
    <property type="taxonomic scope" value="Eukaryota"/>
</dbReference>
<accession>G3HYW9</accession>
<keyword evidence="1 2" id="KW-0238">DNA-binding</keyword>
<keyword evidence="1 2" id="KW-0371">Homeobox</keyword>
<evidence type="ECO:0000259" key="3">
    <source>
        <dbReference type="PROSITE" id="PS50071"/>
    </source>
</evidence>
<dbReference type="InterPro" id="IPR009057">
    <property type="entry name" value="Homeodomain-like_sf"/>
</dbReference>
<evidence type="ECO:0000313" key="4">
    <source>
        <dbReference type="EMBL" id="EGW01012.1"/>
    </source>
</evidence>
<name>G3HYW9_CRIGR</name>